<comment type="similarity">
    <text evidence="2">Belongs to the bacterial solute-binding protein 5 family.</text>
</comment>
<feature type="domain" description="Solute-binding protein family 5" evidence="5">
    <location>
        <begin position="86"/>
        <end position="472"/>
    </location>
</feature>
<dbReference type="GO" id="GO:1904680">
    <property type="term" value="F:peptide transmembrane transporter activity"/>
    <property type="evidence" value="ECO:0007669"/>
    <property type="project" value="TreeGrafter"/>
</dbReference>
<evidence type="ECO:0000259" key="5">
    <source>
        <dbReference type="Pfam" id="PF00496"/>
    </source>
</evidence>
<dbReference type="Pfam" id="PF00496">
    <property type="entry name" value="SBP_bac_5"/>
    <property type="match status" value="1"/>
</dbReference>
<comment type="subcellular location">
    <subcellularLocation>
        <location evidence="1">Cell envelope</location>
    </subcellularLocation>
</comment>
<dbReference type="InterPro" id="IPR000914">
    <property type="entry name" value="SBP_5_dom"/>
</dbReference>
<evidence type="ECO:0000256" key="2">
    <source>
        <dbReference type="ARBA" id="ARBA00005695"/>
    </source>
</evidence>
<dbReference type="Gene3D" id="3.10.105.10">
    <property type="entry name" value="Dipeptide-binding Protein, Domain 3"/>
    <property type="match status" value="1"/>
</dbReference>
<protein>
    <recommendedName>
        <fullName evidence="5">Solute-binding protein family 5 domain-containing protein</fullName>
    </recommendedName>
</protein>
<dbReference type="SUPFAM" id="SSF53850">
    <property type="entry name" value="Periplasmic binding protein-like II"/>
    <property type="match status" value="1"/>
</dbReference>
<dbReference type="AlphaFoldDB" id="A0A644WMN2"/>
<dbReference type="GO" id="GO:0015833">
    <property type="term" value="P:peptide transport"/>
    <property type="evidence" value="ECO:0007669"/>
    <property type="project" value="TreeGrafter"/>
</dbReference>
<evidence type="ECO:0000256" key="4">
    <source>
        <dbReference type="ARBA" id="ARBA00022729"/>
    </source>
</evidence>
<accession>A0A644WMN2</accession>
<sequence length="580" mass="63218">MRKKRLGVVLAMCLLVSLSLGAAGTAEPAAAPPQGPQLAATFAGGWPYSIPPTGHFNMFVANAIELKFWREMHQLPLALYINATGEYTPMLATDWNIDAASTAMTVNLRSDAKWLTGEKVTAKDVWTTFYVYRLVGNPAWNYISDVTVVSDTQVKFGIKSATPLFVRNVLRKPIVDTLTYGSYAEKTAELVKKGLDATSQEWKNLVADFNSFRPATVNSSGPYYIDPAKVSQASIEMPINPNSFLADKVQFKTLTIYNGDVPDLTPLVLSGKIDYLTHVFPASSMQAFERAGYTFVQLPGVDGLAIYFNHALAPLGDVRVRQAIAHVVDRNRIGQLALPGVSVGVKYATGLGDGVTESWVDVSKLNTYPVDLAKAETLLKEAGLTKRNNQWYLANGRPFELALQCPSGWADASTAATEAAQQLTAFGIKTTFNGIESTQRTPNINSGKFELAMSFFGTGQPHPMYAYEGPLLASNTGAAGVGISFPMVQKTSMGEVNFNTLIQDSVKGWDVEQQKKIISNLAIAFSETLPVLPIYSKQARNLTSNGSRTVWEGPEYLYRNSAGDDNFVVYQLLHGMIKAK</sequence>
<dbReference type="GO" id="GO:0030313">
    <property type="term" value="C:cell envelope"/>
    <property type="evidence" value="ECO:0007669"/>
    <property type="project" value="UniProtKB-SubCell"/>
</dbReference>
<evidence type="ECO:0000256" key="3">
    <source>
        <dbReference type="ARBA" id="ARBA00022448"/>
    </source>
</evidence>
<reference evidence="6" key="1">
    <citation type="submission" date="2019-08" db="EMBL/GenBank/DDBJ databases">
        <authorList>
            <person name="Kucharzyk K."/>
            <person name="Murdoch R.W."/>
            <person name="Higgins S."/>
            <person name="Loffler F."/>
        </authorList>
    </citation>
    <scope>NUCLEOTIDE SEQUENCE</scope>
</reference>
<proteinExistence type="inferred from homology"/>
<dbReference type="PANTHER" id="PTHR30290">
    <property type="entry name" value="PERIPLASMIC BINDING COMPONENT OF ABC TRANSPORTER"/>
    <property type="match status" value="1"/>
</dbReference>
<dbReference type="EMBL" id="VSSQ01001107">
    <property type="protein sequence ID" value="MPM05176.1"/>
    <property type="molecule type" value="Genomic_DNA"/>
</dbReference>
<comment type="caution">
    <text evidence="6">The sequence shown here is derived from an EMBL/GenBank/DDBJ whole genome shotgun (WGS) entry which is preliminary data.</text>
</comment>
<name>A0A644WMN2_9ZZZZ</name>
<gene>
    <name evidence="6" type="ORF">SDC9_51464</name>
</gene>
<dbReference type="Gene3D" id="3.40.190.10">
    <property type="entry name" value="Periplasmic binding protein-like II"/>
    <property type="match status" value="1"/>
</dbReference>
<dbReference type="CDD" id="cd08509">
    <property type="entry name" value="PBP2_TmCBP_oligosaccharides_like"/>
    <property type="match status" value="1"/>
</dbReference>
<dbReference type="PANTHER" id="PTHR30290:SF10">
    <property type="entry name" value="PERIPLASMIC OLIGOPEPTIDE-BINDING PROTEIN-RELATED"/>
    <property type="match status" value="1"/>
</dbReference>
<dbReference type="InterPro" id="IPR039424">
    <property type="entry name" value="SBP_5"/>
</dbReference>
<keyword evidence="3" id="KW-0813">Transport</keyword>
<evidence type="ECO:0000256" key="1">
    <source>
        <dbReference type="ARBA" id="ARBA00004196"/>
    </source>
</evidence>
<keyword evidence="4" id="KW-0732">Signal</keyword>
<organism evidence="6">
    <name type="scientific">bioreactor metagenome</name>
    <dbReference type="NCBI Taxonomy" id="1076179"/>
    <lineage>
        <taxon>unclassified sequences</taxon>
        <taxon>metagenomes</taxon>
        <taxon>ecological metagenomes</taxon>
    </lineage>
</organism>
<evidence type="ECO:0000313" key="6">
    <source>
        <dbReference type="EMBL" id="MPM05176.1"/>
    </source>
</evidence>